<evidence type="ECO:0000313" key="3">
    <source>
        <dbReference type="Proteomes" id="UP000230233"/>
    </source>
</evidence>
<organism evidence="2 3">
    <name type="scientific">Caenorhabditis nigoni</name>
    <dbReference type="NCBI Taxonomy" id="1611254"/>
    <lineage>
        <taxon>Eukaryota</taxon>
        <taxon>Metazoa</taxon>
        <taxon>Ecdysozoa</taxon>
        <taxon>Nematoda</taxon>
        <taxon>Chromadorea</taxon>
        <taxon>Rhabditida</taxon>
        <taxon>Rhabditina</taxon>
        <taxon>Rhabditomorpha</taxon>
        <taxon>Rhabditoidea</taxon>
        <taxon>Rhabditidae</taxon>
        <taxon>Peloderinae</taxon>
        <taxon>Caenorhabditis</taxon>
    </lineage>
</organism>
<dbReference type="AlphaFoldDB" id="A0A2G5UAT1"/>
<name>A0A2G5UAT1_9PELO</name>
<dbReference type="InterPro" id="IPR001810">
    <property type="entry name" value="F-box_dom"/>
</dbReference>
<reference evidence="3" key="1">
    <citation type="submission" date="2017-10" db="EMBL/GenBank/DDBJ databases">
        <title>Rapid genome shrinkage in a self-fertile nematode reveals novel sperm competition proteins.</title>
        <authorList>
            <person name="Yin D."/>
            <person name="Schwarz E.M."/>
            <person name="Thomas C.G."/>
            <person name="Felde R.L."/>
            <person name="Korf I.F."/>
            <person name="Cutter A.D."/>
            <person name="Schartner C.M."/>
            <person name="Ralston E.J."/>
            <person name="Meyer B.J."/>
            <person name="Haag E.S."/>
        </authorList>
    </citation>
    <scope>NUCLEOTIDE SEQUENCE [LARGE SCALE GENOMIC DNA]</scope>
    <source>
        <strain evidence="3">JU1422</strain>
    </source>
</reference>
<keyword evidence="3" id="KW-1185">Reference proteome</keyword>
<dbReference type="Proteomes" id="UP000230233">
    <property type="component" value="Chromosome IV"/>
</dbReference>
<evidence type="ECO:0000313" key="2">
    <source>
        <dbReference type="EMBL" id="PIC36639.1"/>
    </source>
</evidence>
<dbReference type="Pfam" id="PF00646">
    <property type="entry name" value="F-box"/>
    <property type="match status" value="1"/>
</dbReference>
<comment type="caution">
    <text evidence="2">The sequence shown here is derived from an EMBL/GenBank/DDBJ whole genome shotgun (WGS) entry which is preliminary data.</text>
</comment>
<accession>A0A2G5UAT1</accession>
<dbReference type="PANTHER" id="PTHR21503:SF8">
    <property type="entry name" value="F-BOX ASSOCIATED DOMAIN-CONTAINING PROTEIN-RELATED"/>
    <property type="match status" value="1"/>
</dbReference>
<dbReference type="EMBL" id="PDUG01000004">
    <property type="protein sequence ID" value="PIC36639.1"/>
    <property type="molecule type" value="Genomic_DNA"/>
</dbReference>
<sequence length="315" mass="36828">MNETPKNRKFGLLKCPFPLREQVIRNMEFMDAFHFSTLSKRSKQMVRSARYQTVCTTFSFEEDSSMDHIEIETSKSERLKISLSNLNDLPKRNQNSFDGLKLASLINEPSDDYRRKLSAHLLFIFDFEEVSVHIERNIEHAYVASTAYITPEYLQFVLNATKAKEYYMDFKMDDLNFKYQLNDCEFLDVSGSVQWLDTDGILQRNPQMEHLHLEELQGGQINGLLKQWINGQVTDLESLAFFNWDGYPNEVILDGIVTMETKLTEDQAIIIFLYWNNDGRTVDIQRKIDGQIATVHINHLGCYVHMWHESELSKL</sequence>
<protein>
    <recommendedName>
        <fullName evidence="1">F-box domain-containing protein</fullName>
    </recommendedName>
</protein>
<dbReference type="PANTHER" id="PTHR21503">
    <property type="entry name" value="F-BOX-CONTAINING HYPOTHETICAL PROTEIN C.ELEGANS"/>
    <property type="match status" value="1"/>
</dbReference>
<proteinExistence type="predicted"/>
<gene>
    <name evidence="2" type="primary">Cnig_chr_IV.g15562</name>
    <name evidence="2" type="ORF">B9Z55_015562</name>
</gene>
<evidence type="ECO:0000259" key="1">
    <source>
        <dbReference type="Pfam" id="PF00646"/>
    </source>
</evidence>
<feature type="domain" description="F-box" evidence="1">
    <location>
        <begin position="13"/>
        <end position="48"/>
    </location>
</feature>